<dbReference type="InterPro" id="IPR028098">
    <property type="entry name" value="Glyco_trans_4-like_N"/>
</dbReference>
<dbReference type="Proteomes" id="UP000323522">
    <property type="component" value="Chromosome"/>
</dbReference>
<dbReference type="Pfam" id="PF00534">
    <property type="entry name" value="Glycos_transf_1"/>
    <property type="match status" value="1"/>
</dbReference>
<dbReference type="GO" id="GO:0016757">
    <property type="term" value="F:glycosyltransferase activity"/>
    <property type="evidence" value="ECO:0007669"/>
    <property type="project" value="TreeGrafter"/>
</dbReference>
<dbReference type="Pfam" id="PF13579">
    <property type="entry name" value="Glyco_trans_4_4"/>
    <property type="match status" value="1"/>
</dbReference>
<evidence type="ECO:0000313" key="3">
    <source>
        <dbReference type="EMBL" id="QEN01388.1"/>
    </source>
</evidence>
<dbReference type="PANTHER" id="PTHR45947:SF3">
    <property type="entry name" value="SULFOQUINOVOSYL TRANSFERASE SQD2"/>
    <property type="match status" value="1"/>
</dbReference>
<dbReference type="InterPro" id="IPR050194">
    <property type="entry name" value="Glycosyltransferase_grp1"/>
</dbReference>
<dbReference type="PANTHER" id="PTHR45947">
    <property type="entry name" value="SULFOQUINOVOSYL TRANSFERASE SQD2"/>
    <property type="match status" value="1"/>
</dbReference>
<dbReference type="SUPFAM" id="SSF53756">
    <property type="entry name" value="UDP-Glycosyltransferase/glycogen phosphorylase"/>
    <property type="match status" value="1"/>
</dbReference>
<evidence type="ECO:0000313" key="4">
    <source>
        <dbReference type="Proteomes" id="UP000323522"/>
    </source>
</evidence>
<sequence>MLTGGRGFAPTIPGGRSGRLLFSPYRCSPMRIALVTPMLPVPHDQTRGRYIHETARSLGRLATVKTFLQTMQYPKVPGLRPRSFIYGSVGPDYQLDGCDVETFDYMGLPVISRGWNGHIASWSLTPRVRRFKPDLVLAYWVYPDGFAALRTARALGVPCVVGALGSDIHVRSGVNEKMTRRTIDGVDALLTVSEAMRQYAIREFGAPADRVHTIINGFNTAVFKPLDQAALRAKWGVKPDEKMIVYVGRFVEAKGMRELITAFQTLAKDDPKVTLALVGDGVMKTELMELVRSTGLTERVHLPGGQAPEQVAEWINAADVLTLPSWSEGYPNVVVEGVACGRPVVATDVGGTREILHERNGILIPPRDAGALTKALRDALDRDWDHAGIAAAMSRTWDDVAVETLKVCEQVVAGRTGRRAA</sequence>
<dbReference type="AlphaFoldDB" id="A0A5C1Q1M9"/>
<reference evidence="3 4" key="1">
    <citation type="submission" date="2019-02" db="EMBL/GenBank/DDBJ databases">
        <title>Complete Genome Sequence and Methylome Analysis of Sphaerotilus natans subsp. sulfidivorans D-507.</title>
        <authorList>
            <person name="Fomenkov A."/>
            <person name="Gridneva E."/>
            <person name="Smolyakov D."/>
            <person name="Dubinina G."/>
            <person name="Vincze T."/>
            <person name="Grabovich M."/>
            <person name="Roberts R.J."/>
        </authorList>
    </citation>
    <scope>NUCLEOTIDE SEQUENCE [LARGE SCALE GENOMIC DNA]</scope>
    <source>
        <strain evidence="3 4">D-507</strain>
    </source>
</reference>
<dbReference type="InterPro" id="IPR001296">
    <property type="entry name" value="Glyco_trans_1"/>
</dbReference>
<keyword evidence="3" id="KW-0808">Transferase</keyword>
<gene>
    <name evidence="3" type="ORF">EWH46_11750</name>
</gene>
<name>A0A5C1Q1M9_9BURK</name>
<evidence type="ECO:0000259" key="2">
    <source>
        <dbReference type="Pfam" id="PF13579"/>
    </source>
</evidence>
<dbReference type="KEGG" id="snn:EWH46_11750"/>
<organism evidence="3 4">
    <name type="scientific">Sphaerotilus sulfidivorans</name>
    <dbReference type="NCBI Taxonomy" id="639200"/>
    <lineage>
        <taxon>Bacteria</taxon>
        <taxon>Pseudomonadati</taxon>
        <taxon>Pseudomonadota</taxon>
        <taxon>Betaproteobacteria</taxon>
        <taxon>Burkholderiales</taxon>
        <taxon>Sphaerotilaceae</taxon>
        <taxon>Sphaerotilus</taxon>
    </lineage>
</organism>
<evidence type="ECO:0000259" key="1">
    <source>
        <dbReference type="Pfam" id="PF00534"/>
    </source>
</evidence>
<feature type="domain" description="Glycosyl transferase family 1" evidence="1">
    <location>
        <begin position="228"/>
        <end position="382"/>
    </location>
</feature>
<accession>A0A5C1Q1M9</accession>
<proteinExistence type="predicted"/>
<feature type="domain" description="Glycosyltransferase subfamily 4-like N-terminal" evidence="2">
    <location>
        <begin position="48"/>
        <end position="217"/>
    </location>
</feature>
<dbReference type="EMBL" id="CP035708">
    <property type="protein sequence ID" value="QEN01388.1"/>
    <property type="molecule type" value="Genomic_DNA"/>
</dbReference>
<dbReference type="OrthoDB" id="267270at2"/>
<dbReference type="Gene3D" id="3.40.50.2000">
    <property type="entry name" value="Glycogen Phosphorylase B"/>
    <property type="match status" value="2"/>
</dbReference>
<protein>
    <submittedName>
        <fullName evidence="3">Glycosyltransferase family 4 protein</fullName>
    </submittedName>
</protein>